<evidence type="ECO:0000313" key="2">
    <source>
        <dbReference type="EMBL" id="KRG89758.1"/>
    </source>
</evidence>
<reference evidence="3" key="2">
    <citation type="submission" date="2018-02" db="UniProtKB">
        <authorList>
            <consortium name="EnsemblPlants"/>
        </authorList>
    </citation>
    <scope>IDENTIFICATION</scope>
    <source>
        <strain evidence="3">Williams 82</strain>
    </source>
</reference>
<dbReference type="EnsemblPlants" id="KRG89758">
    <property type="protein sequence ID" value="KRG89758"/>
    <property type="gene ID" value="GLYMA_20G046900"/>
</dbReference>
<keyword evidence="1" id="KW-0472">Membrane</keyword>
<accession>K7N1N0</accession>
<evidence type="ECO:0000256" key="1">
    <source>
        <dbReference type="SAM" id="Phobius"/>
    </source>
</evidence>
<dbReference type="EMBL" id="CM000853">
    <property type="protein sequence ID" value="KRG89758.1"/>
    <property type="molecule type" value="Genomic_DNA"/>
</dbReference>
<protein>
    <submittedName>
        <fullName evidence="2 3">Uncharacterized protein</fullName>
    </submittedName>
</protein>
<organism evidence="3">
    <name type="scientific">Glycine max</name>
    <name type="common">Soybean</name>
    <name type="synonym">Glycine hispida</name>
    <dbReference type="NCBI Taxonomy" id="3847"/>
    <lineage>
        <taxon>Eukaryota</taxon>
        <taxon>Viridiplantae</taxon>
        <taxon>Streptophyta</taxon>
        <taxon>Embryophyta</taxon>
        <taxon>Tracheophyta</taxon>
        <taxon>Spermatophyta</taxon>
        <taxon>Magnoliopsida</taxon>
        <taxon>eudicotyledons</taxon>
        <taxon>Gunneridae</taxon>
        <taxon>Pentapetalae</taxon>
        <taxon>rosids</taxon>
        <taxon>fabids</taxon>
        <taxon>Fabales</taxon>
        <taxon>Fabaceae</taxon>
        <taxon>Papilionoideae</taxon>
        <taxon>50 kb inversion clade</taxon>
        <taxon>NPAAA clade</taxon>
        <taxon>indigoferoid/millettioid clade</taxon>
        <taxon>Phaseoleae</taxon>
        <taxon>Glycine</taxon>
        <taxon>Glycine subgen. Soja</taxon>
    </lineage>
</organism>
<dbReference type="Proteomes" id="UP000008827">
    <property type="component" value="Chromosome 20"/>
</dbReference>
<dbReference type="HOGENOM" id="CLU_2675993_0_0_1"/>
<dbReference type="ExpressionAtlas" id="K7N1N0">
    <property type="expression patterns" value="baseline and differential"/>
</dbReference>
<sequence length="75" mass="8466">MKITKESSLKLSVNTPSNQLCICREKQSSLLLSVSSRLRIFLQLFSGFSFIILVSSFVFSPFSLKQSELVVYLSN</sequence>
<keyword evidence="1" id="KW-1133">Transmembrane helix</keyword>
<evidence type="ECO:0000313" key="4">
    <source>
        <dbReference type="Proteomes" id="UP000008827"/>
    </source>
</evidence>
<evidence type="ECO:0000313" key="3">
    <source>
        <dbReference type="EnsemblPlants" id="KRG89758"/>
    </source>
</evidence>
<gene>
    <name evidence="2" type="ORF">GLYMA_20G046900</name>
</gene>
<dbReference type="AlphaFoldDB" id="K7N1N0"/>
<keyword evidence="1" id="KW-0812">Transmembrane</keyword>
<dbReference type="Gramene" id="KRG89758">
    <property type="protein sequence ID" value="KRG89758"/>
    <property type="gene ID" value="GLYMA_20G046900"/>
</dbReference>
<reference evidence="2" key="3">
    <citation type="submission" date="2018-07" db="EMBL/GenBank/DDBJ databases">
        <title>WGS assembly of Glycine max.</title>
        <authorList>
            <person name="Schmutz J."/>
            <person name="Cannon S."/>
            <person name="Schlueter J."/>
            <person name="Ma J."/>
            <person name="Mitros T."/>
            <person name="Nelson W."/>
            <person name="Hyten D."/>
            <person name="Song Q."/>
            <person name="Thelen J."/>
            <person name="Cheng J."/>
            <person name="Xu D."/>
            <person name="Hellsten U."/>
            <person name="May G."/>
            <person name="Yu Y."/>
            <person name="Sakurai T."/>
            <person name="Umezawa T."/>
            <person name="Bhattacharyya M."/>
            <person name="Sandhu D."/>
            <person name="Valliyodan B."/>
            <person name="Lindquist E."/>
            <person name="Peto M."/>
            <person name="Grant D."/>
            <person name="Shu S."/>
            <person name="Goodstein D."/>
            <person name="Barry K."/>
            <person name="Futrell-Griggs M."/>
            <person name="Abernathy B."/>
            <person name="Du J."/>
            <person name="Tian Z."/>
            <person name="Zhu L."/>
            <person name="Gill N."/>
            <person name="Joshi T."/>
            <person name="Libault M."/>
            <person name="Sethuraman A."/>
            <person name="Zhang X."/>
            <person name="Shinozaki K."/>
            <person name="Nguyen H."/>
            <person name="Wing R."/>
            <person name="Cregan P."/>
            <person name="Specht J."/>
            <person name="Grimwood J."/>
            <person name="Rokhsar D."/>
            <person name="Stacey G."/>
            <person name="Shoemaker R."/>
            <person name="Jackson S."/>
        </authorList>
    </citation>
    <scope>NUCLEOTIDE SEQUENCE</scope>
    <source>
        <tissue evidence="2">Callus</tissue>
    </source>
</reference>
<proteinExistence type="predicted"/>
<reference evidence="2 3" key="1">
    <citation type="journal article" date="2010" name="Nature">
        <title>Genome sequence of the palaeopolyploid soybean.</title>
        <authorList>
            <person name="Schmutz J."/>
            <person name="Cannon S.B."/>
            <person name="Schlueter J."/>
            <person name="Ma J."/>
            <person name="Mitros T."/>
            <person name="Nelson W."/>
            <person name="Hyten D.L."/>
            <person name="Song Q."/>
            <person name="Thelen J.J."/>
            <person name="Cheng J."/>
            <person name="Xu D."/>
            <person name="Hellsten U."/>
            <person name="May G.D."/>
            <person name="Yu Y."/>
            <person name="Sakurai T."/>
            <person name="Umezawa T."/>
            <person name="Bhattacharyya M.K."/>
            <person name="Sandhu D."/>
            <person name="Valliyodan B."/>
            <person name="Lindquist E."/>
            <person name="Peto M."/>
            <person name="Grant D."/>
            <person name="Shu S."/>
            <person name="Goodstein D."/>
            <person name="Barry K."/>
            <person name="Futrell-Griggs M."/>
            <person name="Abernathy B."/>
            <person name="Du J."/>
            <person name="Tian Z."/>
            <person name="Zhu L."/>
            <person name="Gill N."/>
            <person name="Joshi T."/>
            <person name="Libault M."/>
            <person name="Sethuraman A."/>
            <person name="Zhang X.-C."/>
            <person name="Shinozaki K."/>
            <person name="Nguyen H.T."/>
            <person name="Wing R.A."/>
            <person name="Cregan P."/>
            <person name="Specht J."/>
            <person name="Grimwood J."/>
            <person name="Rokhsar D."/>
            <person name="Stacey G."/>
            <person name="Shoemaker R.C."/>
            <person name="Jackson S.A."/>
        </authorList>
    </citation>
    <scope>NUCLEOTIDE SEQUENCE [LARGE SCALE GENOMIC DNA]</scope>
    <source>
        <strain evidence="3">cv. Williams 82</strain>
        <tissue evidence="2">Callus</tissue>
    </source>
</reference>
<feature type="transmembrane region" description="Helical" evidence="1">
    <location>
        <begin position="40"/>
        <end position="59"/>
    </location>
</feature>
<name>K7N1N0_SOYBN</name>
<dbReference type="InParanoid" id="K7N1N0"/>
<dbReference type="PaxDb" id="3847-GLYMA20G11232.1"/>
<keyword evidence="4" id="KW-1185">Reference proteome</keyword>